<comment type="similarity">
    <text evidence="2">Belongs to the YtcA family.</text>
</comment>
<sequence length="92" mass="10020">MQTAKSRVVTRLKGISGLGSALLLTGCSLSPSIPVIGAYYPDWLFCILAGVILTLITRRVIVSKTGSTLAFPAVIYTALFVLYSMLFWLVFF</sequence>
<evidence type="ECO:0000256" key="8">
    <source>
        <dbReference type="ARBA" id="ARBA00023136"/>
    </source>
</evidence>
<evidence type="ECO:0000256" key="11">
    <source>
        <dbReference type="SAM" id="Phobius"/>
    </source>
</evidence>
<dbReference type="PROSITE" id="PS51257">
    <property type="entry name" value="PROKAR_LIPOPROTEIN"/>
    <property type="match status" value="1"/>
</dbReference>
<evidence type="ECO:0000256" key="3">
    <source>
        <dbReference type="ARBA" id="ARBA00021237"/>
    </source>
</evidence>
<keyword evidence="6" id="KW-0732">Signal</keyword>
<keyword evidence="15" id="KW-1185">Reference proteome</keyword>
<dbReference type="GO" id="GO:0016020">
    <property type="term" value="C:membrane"/>
    <property type="evidence" value="ECO:0007669"/>
    <property type="project" value="UniProtKB-SubCell"/>
</dbReference>
<evidence type="ECO:0000256" key="4">
    <source>
        <dbReference type="ARBA" id="ARBA00022475"/>
    </source>
</evidence>
<organism evidence="12 14">
    <name type="scientific">Kluyvera genomosp. 3</name>
    <dbReference type="NCBI Taxonomy" id="2774055"/>
    <lineage>
        <taxon>Bacteria</taxon>
        <taxon>Pseudomonadati</taxon>
        <taxon>Pseudomonadota</taxon>
        <taxon>Gammaproteobacteria</taxon>
        <taxon>Enterobacterales</taxon>
        <taxon>Enterobacteriaceae</taxon>
        <taxon>Kluyvera</taxon>
    </lineage>
</organism>
<dbReference type="InterPro" id="IPR031381">
    <property type="entry name" value="YtcA"/>
</dbReference>
<dbReference type="Pfam" id="PF17090">
    <property type="entry name" value="Ytca"/>
    <property type="match status" value="1"/>
</dbReference>
<accession>A0A6G9RSI4</accession>
<reference evidence="12 14" key="1">
    <citation type="submission" date="2017-06" db="EMBL/GenBank/DDBJ databases">
        <title>Origin of plasmid-mediated fosfomycin resistance gene fosA3.</title>
        <authorList>
            <person name="Ito R."/>
            <person name="Pacey M.P."/>
            <person name="Doi Y."/>
        </authorList>
    </citation>
    <scope>NUCLEOTIDE SEQUENCE [LARGE SCALE GENOMIC DNA]</scope>
    <source>
        <strain evidence="12 14">YDC799</strain>
    </source>
</reference>
<dbReference type="AlphaFoldDB" id="A0A248KKD7"/>
<feature type="transmembrane region" description="Helical" evidence="11">
    <location>
        <begin position="39"/>
        <end position="57"/>
    </location>
</feature>
<keyword evidence="9" id="KW-0564">Palmitate</keyword>
<keyword evidence="7 11" id="KW-1133">Transmembrane helix</keyword>
<evidence type="ECO:0000256" key="7">
    <source>
        <dbReference type="ARBA" id="ARBA00022989"/>
    </source>
</evidence>
<feature type="transmembrane region" description="Helical" evidence="11">
    <location>
        <begin position="69"/>
        <end position="91"/>
    </location>
</feature>
<evidence type="ECO:0000256" key="10">
    <source>
        <dbReference type="ARBA" id="ARBA00023288"/>
    </source>
</evidence>
<gene>
    <name evidence="12" type="ORF">CEW81_22930</name>
    <name evidence="13" type="ORF">GY169_21735</name>
</gene>
<dbReference type="Proteomes" id="UP000197098">
    <property type="component" value="Chromosome"/>
</dbReference>
<evidence type="ECO:0000256" key="5">
    <source>
        <dbReference type="ARBA" id="ARBA00022692"/>
    </source>
</evidence>
<dbReference type="Proteomes" id="UP000503580">
    <property type="component" value="Chromosome"/>
</dbReference>
<evidence type="ECO:0000256" key="1">
    <source>
        <dbReference type="ARBA" id="ARBA00004141"/>
    </source>
</evidence>
<keyword evidence="8 11" id="KW-0472">Membrane</keyword>
<evidence type="ECO:0000256" key="2">
    <source>
        <dbReference type="ARBA" id="ARBA00008208"/>
    </source>
</evidence>
<keyword evidence="4" id="KW-1003">Cell membrane</keyword>
<dbReference type="KEGG" id="kgn:GY169_21735"/>
<reference evidence="13 15" key="2">
    <citation type="submission" date="2020-02" db="EMBL/GenBank/DDBJ databases">
        <title>Whole genome PO2S7.</title>
        <authorList>
            <person name="Singha K.M."/>
        </authorList>
    </citation>
    <scope>NUCLEOTIDE SEQUENCE [LARGE SCALE GENOMIC DNA]</scope>
    <source>
        <strain evidence="13 15">PO2S7</strain>
    </source>
</reference>
<accession>A0A248KKD7</accession>
<proteinExistence type="inferred from homology"/>
<name>A0A248KKD7_9ENTR</name>
<evidence type="ECO:0000256" key="9">
    <source>
        <dbReference type="ARBA" id="ARBA00023139"/>
    </source>
</evidence>
<dbReference type="EMBL" id="CP022114">
    <property type="protein sequence ID" value="ASG64321.1"/>
    <property type="molecule type" value="Genomic_DNA"/>
</dbReference>
<comment type="subcellular location">
    <subcellularLocation>
        <location evidence="1">Membrane</location>
        <topology evidence="1">Multi-pass membrane protein</topology>
    </subcellularLocation>
</comment>
<dbReference type="EMBL" id="CP050321">
    <property type="protein sequence ID" value="QIR29265.1"/>
    <property type="molecule type" value="Genomic_DNA"/>
</dbReference>
<evidence type="ECO:0000313" key="15">
    <source>
        <dbReference type="Proteomes" id="UP000503580"/>
    </source>
</evidence>
<protein>
    <recommendedName>
        <fullName evidence="3">Uncharacterized protein YtcA</fullName>
    </recommendedName>
</protein>
<evidence type="ECO:0000256" key="6">
    <source>
        <dbReference type="ARBA" id="ARBA00022729"/>
    </source>
</evidence>
<evidence type="ECO:0000313" key="13">
    <source>
        <dbReference type="EMBL" id="QIR29265.1"/>
    </source>
</evidence>
<dbReference type="RefSeq" id="WP_163447516.1">
    <property type="nucleotide sequence ID" value="NZ_CP050321.1"/>
</dbReference>
<evidence type="ECO:0000313" key="12">
    <source>
        <dbReference type="EMBL" id="ASG64321.1"/>
    </source>
</evidence>
<keyword evidence="5 11" id="KW-0812">Transmembrane</keyword>
<evidence type="ECO:0000313" key="14">
    <source>
        <dbReference type="Proteomes" id="UP000197098"/>
    </source>
</evidence>
<keyword evidence="10" id="KW-0449">Lipoprotein</keyword>